<name>A0ACC2KGU1_PERAE</name>
<proteinExistence type="predicted"/>
<dbReference type="Proteomes" id="UP001234297">
    <property type="component" value="Chromosome 9"/>
</dbReference>
<keyword evidence="2" id="KW-1185">Reference proteome</keyword>
<gene>
    <name evidence="1" type="ORF">MRB53_028889</name>
</gene>
<accession>A0ACC2KGU1</accession>
<evidence type="ECO:0000313" key="2">
    <source>
        <dbReference type="Proteomes" id="UP001234297"/>
    </source>
</evidence>
<evidence type="ECO:0000313" key="1">
    <source>
        <dbReference type="EMBL" id="KAJ8620360.1"/>
    </source>
</evidence>
<reference evidence="1 2" key="1">
    <citation type="journal article" date="2022" name="Hortic Res">
        <title>A haplotype resolved chromosomal level avocado genome allows analysis of novel avocado genes.</title>
        <authorList>
            <person name="Nath O."/>
            <person name="Fletcher S.J."/>
            <person name="Hayward A."/>
            <person name="Shaw L.M."/>
            <person name="Masouleh A.K."/>
            <person name="Furtado A."/>
            <person name="Henry R.J."/>
            <person name="Mitter N."/>
        </authorList>
    </citation>
    <scope>NUCLEOTIDE SEQUENCE [LARGE SCALE GENOMIC DNA]</scope>
    <source>
        <strain evidence="2">cv. Hass</strain>
    </source>
</reference>
<sequence length="360" mass="42456">MQRGRVIAYGSRQLKEHEKNYATHDLELAAVVFALKQWRHYLYGETFEVHCDHRSLQYLFTQKDINLRQRRWLELIKDYDFPFTYVPGKGNVVADALSRKSADLASLVGEWIMIEEFRDWDVSIEVMDNQVMIAAMSVFEPLLIQQIKDRQFDDPELVRIRDNIAARPDFVLVTGVLYFRDRLCVPAQEDLKQAVMFEAHHTRYSVHPGSTKMYRNLKGRFWWNNMKREIASYVSSCLTCQRVKFEHKKPPGLLHPLYIPKWKWEHLTMDFVSGLPRTRRQHDAIWVIVDRLTKSAHFLPFRKDMGFSEMSKLFVKEIVRLHGVPVSIISDRDSRFVSTFWQTYQNAMVLPILGVIGMIT</sequence>
<comment type="caution">
    <text evidence="1">The sequence shown here is derived from an EMBL/GenBank/DDBJ whole genome shotgun (WGS) entry which is preliminary data.</text>
</comment>
<dbReference type="EMBL" id="CM056817">
    <property type="protein sequence ID" value="KAJ8620360.1"/>
    <property type="molecule type" value="Genomic_DNA"/>
</dbReference>
<protein>
    <submittedName>
        <fullName evidence="1">Uncharacterized protein</fullName>
    </submittedName>
</protein>
<organism evidence="1 2">
    <name type="scientific">Persea americana</name>
    <name type="common">Avocado</name>
    <dbReference type="NCBI Taxonomy" id="3435"/>
    <lineage>
        <taxon>Eukaryota</taxon>
        <taxon>Viridiplantae</taxon>
        <taxon>Streptophyta</taxon>
        <taxon>Embryophyta</taxon>
        <taxon>Tracheophyta</taxon>
        <taxon>Spermatophyta</taxon>
        <taxon>Magnoliopsida</taxon>
        <taxon>Magnoliidae</taxon>
        <taxon>Laurales</taxon>
        <taxon>Lauraceae</taxon>
        <taxon>Persea</taxon>
    </lineage>
</organism>